<reference evidence="4 5" key="1">
    <citation type="submission" date="2019-12" db="EMBL/GenBank/DDBJ databases">
        <title>Chromosome-level assembly of the Caenorhabditis remanei genome.</title>
        <authorList>
            <person name="Teterina A.A."/>
            <person name="Willis J.H."/>
            <person name="Phillips P.C."/>
        </authorList>
    </citation>
    <scope>NUCLEOTIDE SEQUENCE [LARGE SCALE GENOMIC DNA]</scope>
    <source>
        <strain evidence="4 5">PX506</strain>
        <tissue evidence="4">Whole organism</tissue>
    </source>
</reference>
<feature type="domain" description="Peptidase S1" evidence="3">
    <location>
        <begin position="8"/>
        <end position="282"/>
    </location>
</feature>
<keyword evidence="2" id="KW-0732">Signal</keyword>
<dbReference type="Pfam" id="PF03761">
    <property type="entry name" value="DUF316"/>
    <property type="match status" value="1"/>
</dbReference>
<dbReference type="PROSITE" id="PS50240">
    <property type="entry name" value="TRYPSIN_DOM"/>
    <property type="match status" value="1"/>
</dbReference>
<dbReference type="GeneID" id="9813115"/>
<feature type="chain" id="PRO_5025584976" description="Peptidase S1 domain-containing protein" evidence="2">
    <location>
        <begin position="17"/>
        <end position="385"/>
    </location>
</feature>
<dbReference type="KEGG" id="crq:GCK72_000077"/>
<evidence type="ECO:0000313" key="5">
    <source>
        <dbReference type="Proteomes" id="UP000483820"/>
    </source>
</evidence>
<feature type="compositionally biased region" description="Low complexity" evidence="1">
    <location>
        <begin position="292"/>
        <end position="301"/>
    </location>
</feature>
<proteinExistence type="predicted"/>
<organism evidence="4 5">
    <name type="scientific">Caenorhabditis remanei</name>
    <name type="common">Caenorhabditis vulgaris</name>
    <dbReference type="NCBI Taxonomy" id="31234"/>
    <lineage>
        <taxon>Eukaryota</taxon>
        <taxon>Metazoa</taxon>
        <taxon>Ecdysozoa</taxon>
        <taxon>Nematoda</taxon>
        <taxon>Chromadorea</taxon>
        <taxon>Rhabditida</taxon>
        <taxon>Rhabditina</taxon>
        <taxon>Rhabditomorpha</taxon>
        <taxon>Rhabditoidea</taxon>
        <taxon>Rhabditidae</taxon>
        <taxon>Peloderinae</taxon>
        <taxon>Caenorhabditis</taxon>
    </lineage>
</organism>
<dbReference type="PANTHER" id="PTHR22596:SF3">
    <property type="entry name" value="PEPTIDASE S1 DOMAIN-CONTAINING PROTEIN"/>
    <property type="match status" value="1"/>
</dbReference>
<feature type="signal peptide" evidence="2">
    <location>
        <begin position="1"/>
        <end position="16"/>
    </location>
</feature>
<dbReference type="InterPro" id="IPR005514">
    <property type="entry name" value="DUF316"/>
</dbReference>
<feature type="compositionally biased region" description="Low complexity" evidence="1">
    <location>
        <begin position="308"/>
        <end position="326"/>
    </location>
</feature>
<evidence type="ECO:0000256" key="1">
    <source>
        <dbReference type="SAM" id="MobiDB-lite"/>
    </source>
</evidence>
<sequence>MRPLFLILLFGTCVGCSRISQDANEDLQKTCGLSPSDRQFPWAVLIHTKVHKTINGVKRSSTTVMPATIISPSHILTSNSIRFVNNSLSVYGFESMNTNGTCEGENLVIIEGDLHSRFQINFEYYKALKDGQLQDLVSRIIVPRGCNNQLDSARVMILELKENITFTENVGAACLSNSVNHWLVAEQVPVYGINSSAVFENVQYSPVNCTTVSEPYMCARKIEETKRSCTGDYGGNAVSEVNGRHTILGIFVMANHNCHPGNPDYQFVDVSYYREAICETTGVCVAPPPPTTSGLTTSVPTEAPIDESTTVPSTTTGTSLAPSTTGYSTRAPTMSTVAPTTSGYTSETIRAELFPPMKLNNSEDHHASRIEPQNLIDLNIHVYLE</sequence>
<accession>A0A6A5HL47</accession>
<comment type="caution">
    <text evidence="4">The sequence shown here is derived from an EMBL/GenBank/DDBJ whole genome shotgun (WGS) entry which is preliminary data.</text>
</comment>
<dbReference type="InterPro" id="IPR009003">
    <property type="entry name" value="Peptidase_S1_PA"/>
</dbReference>
<dbReference type="Gene3D" id="2.40.10.10">
    <property type="entry name" value="Trypsin-like serine proteases"/>
    <property type="match status" value="1"/>
</dbReference>
<dbReference type="RefSeq" id="XP_003095580.2">
    <property type="nucleotide sequence ID" value="XM_003095532.2"/>
</dbReference>
<dbReference type="InterPro" id="IPR001254">
    <property type="entry name" value="Trypsin_dom"/>
</dbReference>
<dbReference type="EMBL" id="WUAV01000001">
    <property type="protein sequence ID" value="KAF1768265.1"/>
    <property type="molecule type" value="Genomic_DNA"/>
</dbReference>
<feature type="compositionally biased region" description="Polar residues" evidence="1">
    <location>
        <begin position="327"/>
        <end position="343"/>
    </location>
</feature>
<evidence type="ECO:0000259" key="3">
    <source>
        <dbReference type="PROSITE" id="PS50240"/>
    </source>
</evidence>
<dbReference type="SUPFAM" id="SSF50494">
    <property type="entry name" value="Trypsin-like serine proteases"/>
    <property type="match status" value="1"/>
</dbReference>
<dbReference type="CTD" id="9813115"/>
<dbReference type="AlphaFoldDB" id="A0A6A5HL47"/>
<evidence type="ECO:0000256" key="2">
    <source>
        <dbReference type="SAM" id="SignalP"/>
    </source>
</evidence>
<dbReference type="GO" id="GO:0006508">
    <property type="term" value="P:proteolysis"/>
    <property type="evidence" value="ECO:0007669"/>
    <property type="project" value="InterPro"/>
</dbReference>
<dbReference type="PANTHER" id="PTHR22596">
    <property type="entry name" value="TRYPSIN-LIKE PROTEASE PROTEIN 6"/>
    <property type="match status" value="1"/>
</dbReference>
<protein>
    <recommendedName>
        <fullName evidence="3">Peptidase S1 domain-containing protein</fullName>
    </recommendedName>
</protein>
<gene>
    <name evidence="4" type="ORF">GCK72_000077</name>
</gene>
<dbReference type="InterPro" id="IPR043504">
    <property type="entry name" value="Peptidase_S1_PA_chymotrypsin"/>
</dbReference>
<dbReference type="GO" id="GO:0004252">
    <property type="term" value="F:serine-type endopeptidase activity"/>
    <property type="evidence" value="ECO:0007669"/>
    <property type="project" value="InterPro"/>
</dbReference>
<feature type="region of interest" description="Disordered" evidence="1">
    <location>
        <begin position="289"/>
        <end position="343"/>
    </location>
</feature>
<dbReference type="SMART" id="SM00020">
    <property type="entry name" value="Tryp_SPc"/>
    <property type="match status" value="1"/>
</dbReference>
<evidence type="ECO:0000313" key="4">
    <source>
        <dbReference type="EMBL" id="KAF1768265.1"/>
    </source>
</evidence>
<dbReference type="Proteomes" id="UP000483820">
    <property type="component" value="Chromosome I"/>
</dbReference>
<name>A0A6A5HL47_CAERE</name>